<protein>
    <submittedName>
        <fullName evidence="2">Uncharacterized protein</fullName>
    </submittedName>
</protein>
<sequence>MCIPFGAASVLGGIAFFFLNLTNIAATAVIAGATSLVASFLSLQEWKQSGDSTVYTLTSAASAAFVTYTAVQALPAIKGALPYGLAVALASLAAAAAAFCLYNVAAGGNPPPKGEKKK</sequence>
<keyword evidence="3" id="KW-1185">Reference proteome</keyword>
<keyword evidence="1" id="KW-0472">Membrane</keyword>
<feature type="transmembrane region" description="Helical" evidence="1">
    <location>
        <begin position="14"/>
        <end position="41"/>
    </location>
</feature>
<evidence type="ECO:0000313" key="2">
    <source>
        <dbReference type="EMBL" id="KAG2492535.1"/>
    </source>
</evidence>
<evidence type="ECO:0000256" key="1">
    <source>
        <dbReference type="SAM" id="Phobius"/>
    </source>
</evidence>
<keyword evidence="1" id="KW-0812">Transmembrane</keyword>
<gene>
    <name evidence="2" type="ORF">HYH03_009200</name>
</gene>
<proteinExistence type="predicted"/>
<evidence type="ECO:0000313" key="3">
    <source>
        <dbReference type="Proteomes" id="UP000612055"/>
    </source>
</evidence>
<keyword evidence="1" id="KW-1133">Transmembrane helix</keyword>
<name>A0A836BXH1_9CHLO</name>
<dbReference type="Proteomes" id="UP000612055">
    <property type="component" value="Unassembled WGS sequence"/>
</dbReference>
<feature type="transmembrane region" description="Helical" evidence="1">
    <location>
        <begin position="53"/>
        <end position="71"/>
    </location>
</feature>
<comment type="caution">
    <text evidence="2">The sequence shown here is derived from an EMBL/GenBank/DDBJ whole genome shotgun (WGS) entry which is preliminary data.</text>
</comment>
<accession>A0A836BXH1</accession>
<dbReference type="AlphaFoldDB" id="A0A836BXH1"/>
<dbReference type="EMBL" id="JAEHOE010000044">
    <property type="protein sequence ID" value="KAG2492535.1"/>
    <property type="molecule type" value="Genomic_DNA"/>
</dbReference>
<reference evidence="2" key="1">
    <citation type="journal article" date="2020" name="bioRxiv">
        <title>Comparative genomics of Chlamydomonas.</title>
        <authorList>
            <person name="Craig R.J."/>
            <person name="Hasan A.R."/>
            <person name="Ness R.W."/>
            <person name="Keightley P.D."/>
        </authorList>
    </citation>
    <scope>NUCLEOTIDE SEQUENCE</scope>
    <source>
        <strain evidence="2">CCAP 11/70</strain>
    </source>
</reference>
<dbReference type="OrthoDB" id="537490at2759"/>
<organism evidence="2 3">
    <name type="scientific">Edaphochlamys debaryana</name>
    <dbReference type="NCBI Taxonomy" id="47281"/>
    <lineage>
        <taxon>Eukaryota</taxon>
        <taxon>Viridiplantae</taxon>
        <taxon>Chlorophyta</taxon>
        <taxon>core chlorophytes</taxon>
        <taxon>Chlorophyceae</taxon>
        <taxon>CS clade</taxon>
        <taxon>Chlamydomonadales</taxon>
        <taxon>Chlamydomonadales incertae sedis</taxon>
        <taxon>Edaphochlamys</taxon>
    </lineage>
</organism>
<feature type="transmembrane region" description="Helical" evidence="1">
    <location>
        <begin position="83"/>
        <end position="108"/>
    </location>
</feature>